<dbReference type="InParanoid" id="M0MBP0"/>
<feature type="region of interest" description="Disordered" evidence="1">
    <location>
        <begin position="87"/>
        <end position="109"/>
    </location>
</feature>
<organism evidence="2 3">
    <name type="scientific">Halococcus saccharolyticus DSM 5350</name>
    <dbReference type="NCBI Taxonomy" id="1227455"/>
    <lineage>
        <taxon>Archaea</taxon>
        <taxon>Methanobacteriati</taxon>
        <taxon>Methanobacteriota</taxon>
        <taxon>Stenosarchaea group</taxon>
        <taxon>Halobacteria</taxon>
        <taxon>Halobacteriales</taxon>
        <taxon>Halococcaceae</taxon>
        <taxon>Halococcus</taxon>
    </lineage>
</organism>
<gene>
    <name evidence="2" type="ORF">C449_14347</name>
</gene>
<protein>
    <submittedName>
        <fullName evidence="2">Uncharacterized protein</fullName>
    </submittedName>
</protein>
<dbReference type="AlphaFoldDB" id="M0MBP0"/>
<comment type="caution">
    <text evidence="2">The sequence shown here is derived from an EMBL/GenBank/DDBJ whole genome shotgun (WGS) entry which is preliminary data.</text>
</comment>
<evidence type="ECO:0000256" key="1">
    <source>
        <dbReference type="SAM" id="MobiDB-lite"/>
    </source>
</evidence>
<sequence length="109" mass="12453">MWDTEEKNKQTLREKYCERLTGVEKEKKVVANVDSGGRNYEYDMIYGTRETNRGSGYIDAVDYVRDFVEAVDGADVDEMLEVIRGDRATMDQYLPDDEDGSGQSSLDSF</sequence>
<accession>M0MBP0</accession>
<evidence type="ECO:0000313" key="3">
    <source>
        <dbReference type="Proteomes" id="UP000011669"/>
    </source>
</evidence>
<name>M0MBP0_9EURY</name>
<proteinExistence type="predicted"/>
<dbReference type="Proteomes" id="UP000011669">
    <property type="component" value="Unassembled WGS sequence"/>
</dbReference>
<evidence type="ECO:0000313" key="2">
    <source>
        <dbReference type="EMBL" id="EMA43166.1"/>
    </source>
</evidence>
<reference evidence="2 3" key="1">
    <citation type="journal article" date="2014" name="PLoS Genet.">
        <title>Phylogenetically driven sequencing of extremely halophilic archaea reveals strategies for static and dynamic osmo-response.</title>
        <authorList>
            <person name="Becker E.A."/>
            <person name="Seitzer P.M."/>
            <person name="Tritt A."/>
            <person name="Larsen D."/>
            <person name="Krusor M."/>
            <person name="Yao A.I."/>
            <person name="Wu D."/>
            <person name="Madern D."/>
            <person name="Eisen J.A."/>
            <person name="Darling A.E."/>
            <person name="Facciotti M.T."/>
        </authorList>
    </citation>
    <scope>NUCLEOTIDE SEQUENCE [LARGE SCALE GENOMIC DNA]</scope>
    <source>
        <strain evidence="2 3">DSM 5350</strain>
    </source>
</reference>
<keyword evidence="3" id="KW-1185">Reference proteome</keyword>
<dbReference type="EMBL" id="AOMD01000030">
    <property type="protein sequence ID" value="EMA43166.1"/>
    <property type="molecule type" value="Genomic_DNA"/>
</dbReference>